<dbReference type="EMBL" id="JYDV01000925">
    <property type="protein sequence ID" value="KRZ01119.1"/>
    <property type="molecule type" value="Genomic_DNA"/>
</dbReference>
<feature type="non-terminal residue" evidence="3">
    <location>
        <position position="79"/>
    </location>
</feature>
<protein>
    <submittedName>
        <fullName evidence="3">Uncharacterized protein</fullName>
    </submittedName>
</protein>
<organism evidence="3 4">
    <name type="scientific">Trichinella pseudospiralis</name>
    <name type="common">Parasitic roundworm</name>
    <dbReference type="NCBI Taxonomy" id="6337"/>
    <lineage>
        <taxon>Eukaryota</taxon>
        <taxon>Metazoa</taxon>
        <taxon>Ecdysozoa</taxon>
        <taxon>Nematoda</taxon>
        <taxon>Enoplea</taxon>
        <taxon>Dorylaimia</taxon>
        <taxon>Trichinellida</taxon>
        <taxon>Trichinellidae</taxon>
        <taxon>Trichinella</taxon>
    </lineage>
</organism>
<feature type="transmembrane region" description="Helical" evidence="2">
    <location>
        <begin position="31"/>
        <end position="50"/>
    </location>
</feature>
<dbReference type="AlphaFoldDB" id="A0A0V1GSI8"/>
<accession>A0A0V1GSI8</accession>
<reference evidence="3 4" key="1">
    <citation type="submission" date="2015-01" db="EMBL/GenBank/DDBJ databases">
        <title>Evolution of Trichinella species and genotypes.</title>
        <authorList>
            <person name="Korhonen P.K."/>
            <person name="Edoardo P."/>
            <person name="Giuseppe L.R."/>
            <person name="Gasser R.B."/>
        </authorList>
    </citation>
    <scope>NUCLEOTIDE SEQUENCE [LARGE SCALE GENOMIC DNA]</scope>
    <source>
        <strain evidence="3">ISS176</strain>
    </source>
</reference>
<evidence type="ECO:0000256" key="1">
    <source>
        <dbReference type="SAM" id="MobiDB-lite"/>
    </source>
</evidence>
<evidence type="ECO:0000313" key="4">
    <source>
        <dbReference type="Proteomes" id="UP000054826"/>
    </source>
</evidence>
<feature type="non-terminal residue" evidence="3">
    <location>
        <position position="1"/>
    </location>
</feature>
<name>A0A0V1GSI8_TRIPS</name>
<dbReference type="Proteomes" id="UP000054826">
    <property type="component" value="Unassembled WGS sequence"/>
</dbReference>
<feature type="compositionally biased region" description="Basic and acidic residues" evidence="1">
    <location>
        <begin position="61"/>
        <end position="70"/>
    </location>
</feature>
<proteinExistence type="predicted"/>
<evidence type="ECO:0000313" key="3">
    <source>
        <dbReference type="EMBL" id="KRZ01119.1"/>
    </source>
</evidence>
<comment type="caution">
    <text evidence="3">The sequence shown here is derived from an EMBL/GenBank/DDBJ whole genome shotgun (WGS) entry which is preliminary data.</text>
</comment>
<keyword evidence="2" id="KW-0472">Membrane</keyword>
<sequence>LNGATKRGAYLALLFHEKPRFIAMPLGGTPFAISQCMHYGVAYLWLATLYRKLKVKHTRGKDRFPQRDDLPISNNDYRQ</sequence>
<keyword evidence="2" id="KW-0812">Transmembrane</keyword>
<gene>
    <name evidence="3" type="ORF">T4C_8687</name>
</gene>
<evidence type="ECO:0000256" key="2">
    <source>
        <dbReference type="SAM" id="Phobius"/>
    </source>
</evidence>
<keyword evidence="2" id="KW-1133">Transmembrane helix</keyword>
<feature type="region of interest" description="Disordered" evidence="1">
    <location>
        <begin position="59"/>
        <end position="79"/>
    </location>
</feature>